<organism evidence="2 3">
    <name type="scientific">Burkholderia thailandensis</name>
    <dbReference type="NCBI Taxonomy" id="57975"/>
    <lineage>
        <taxon>Bacteria</taxon>
        <taxon>Pseudomonadati</taxon>
        <taxon>Pseudomonadota</taxon>
        <taxon>Betaproteobacteria</taxon>
        <taxon>Burkholderiales</taxon>
        <taxon>Burkholderiaceae</taxon>
        <taxon>Burkholderia</taxon>
        <taxon>pseudomallei group</taxon>
    </lineage>
</organism>
<evidence type="ECO:0000256" key="1">
    <source>
        <dbReference type="SAM" id="MobiDB-lite"/>
    </source>
</evidence>
<accession>A0AAW9D673</accession>
<feature type="compositionally biased region" description="Basic and acidic residues" evidence="1">
    <location>
        <begin position="1"/>
        <end position="32"/>
    </location>
</feature>
<feature type="region of interest" description="Disordered" evidence="1">
    <location>
        <begin position="1"/>
        <end position="33"/>
    </location>
</feature>
<protein>
    <submittedName>
        <fullName evidence="2">Uncharacterized protein</fullName>
    </submittedName>
</protein>
<sequence>MTPTSRHVDGRGRRRLRSFDRRRGEAAKDDVAANHAARAVIRARPSFSLRPRPDAAR</sequence>
<gene>
    <name evidence="2" type="ORF">C7S16_1368</name>
</gene>
<dbReference type="AlphaFoldDB" id="A0AAW9D673"/>
<proteinExistence type="predicted"/>
<dbReference type="Proteomes" id="UP001272137">
    <property type="component" value="Unassembled WGS sequence"/>
</dbReference>
<name>A0AAW9D673_BURTH</name>
<evidence type="ECO:0000313" key="3">
    <source>
        <dbReference type="Proteomes" id="UP001272137"/>
    </source>
</evidence>
<dbReference type="EMBL" id="QXCT01000002">
    <property type="protein sequence ID" value="MDW9257523.1"/>
    <property type="molecule type" value="Genomic_DNA"/>
</dbReference>
<evidence type="ECO:0000313" key="2">
    <source>
        <dbReference type="EMBL" id="MDW9257523.1"/>
    </source>
</evidence>
<comment type="caution">
    <text evidence="2">The sequence shown here is derived from an EMBL/GenBank/DDBJ whole genome shotgun (WGS) entry which is preliminary data.</text>
</comment>
<reference evidence="2" key="1">
    <citation type="submission" date="2018-08" db="EMBL/GenBank/DDBJ databases">
        <title>Identification of Burkholderia cepacia strains that express a Burkholderia pseudomallei-like capsular polysaccharide.</title>
        <authorList>
            <person name="Burtnick M.N."/>
            <person name="Vongsouvath M."/>
            <person name="Newton P."/>
            <person name="Wuthiekanun V."/>
            <person name="Limmathurotsakul D."/>
            <person name="Brett P.J."/>
            <person name="Chantratita N."/>
            <person name="Dance D.A."/>
        </authorList>
    </citation>
    <scope>NUCLEOTIDE SEQUENCE</scope>
    <source>
        <strain evidence="2">SBXCC001</strain>
    </source>
</reference>